<dbReference type="InterPro" id="IPR050937">
    <property type="entry name" value="TEC1_TEAD_TF"/>
</dbReference>
<evidence type="ECO:0000256" key="4">
    <source>
        <dbReference type="ARBA" id="ARBA00023125"/>
    </source>
</evidence>
<dbReference type="GO" id="GO:0000978">
    <property type="term" value="F:RNA polymerase II cis-regulatory region sequence-specific DNA binding"/>
    <property type="evidence" value="ECO:0007669"/>
    <property type="project" value="TreeGrafter"/>
</dbReference>
<comment type="caution">
    <text evidence="10">The sequence shown here is derived from an EMBL/GenBank/DDBJ whole genome shotgun (WGS) entry which is preliminary data.</text>
</comment>
<keyword evidence="5" id="KW-0804">Transcription</keyword>
<dbReference type="AlphaFoldDB" id="A0A9P6INV0"/>
<evidence type="ECO:0000256" key="5">
    <source>
        <dbReference type="ARBA" id="ARBA00023163"/>
    </source>
</evidence>
<dbReference type="GO" id="GO:0005634">
    <property type="term" value="C:nucleus"/>
    <property type="evidence" value="ECO:0007669"/>
    <property type="project" value="UniProtKB-SubCell"/>
</dbReference>
<protein>
    <recommendedName>
        <fullName evidence="9">TEA domain-containing protein</fullName>
    </recommendedName>
</protein>
<evidence type="ECO:0000256" key="2">
    <source>
        <dbReference type="ARBA" id="ARBA00008421"/>
    </source>
</evidence>
<dbReference type="Gene3D" id="2.70.50.80">
    <property type="match status" value="1"/>
</dbReference>
<evidence type="ECO:0000259" key="9">
    <source>
        <dbReference type="PROSITE" id="PS51088"/>
    </source>
</evidence>
<dbReference type="Gene3D" id="6.10.20.40">
    <property type="entry name" value="TEA/ATTS domain"/>
    <property type="match status" value="1"/>
</dbReference>
<feature type="region of interest" description="Disordered" evidence="8">
    <location>
        <begin position="326"/>
        <end position="386"/>
    </location>
</feature>
<dbReference type="InterPro" id="IPR000818">
    <property type="entry name" value="TEA/ATTS_dom"/>
</dbReference>
<dbReference type="EMBL" id="JAAAHW010009446">
    <property type="protein sequence ID" value="KAF9940766.1"/>
    <property type="molecule type" value="Genomic_DNA"/>
</dbReference>
<feature type="compositionally biased region" description="Low complexity" evidence="8">
    <location>
        <begin position="110"/>
        <end position="132"/>
    </location>
</feature>
<proteinExistence type="inferred from homology"/>
<evidence type="ECO:0000256" key="7">
    <source>
        <dbReference type="PROSITE-ProRule" id="PRU00505"/>
    </source>
</evidence>
<name>A0A9P6INV0_9FUNG</name>
<feature type="compositionally biased region" description="Low complexity" evidence="8">
    <location>
        <begin position="76"/>
        <end position="87"/>
    </location>
</feature>
<reference evidence="10" key="1">
    <citation type="journal article" date="2020" name="Fungal Divers.">
        <title>Resolving the Mortierellaceae phylogeny through synthesis of multi-gene phylogenetics and phylogenomics.</title>
        <authorList>
            <person name="Vandepol N."/>
            <person name="Liber J."/>
            <person name="Desiro A."/>
            <person name="Na H."/>
            <person name="Kennedy M."/>
            <person name="Barry K."/>
            <person name="Grigoriev I.V."/>
            <person name="Miller A.N."/>
            <person name="O'Donnell K."/>
            <person name="Stajich J.E."/>
            <person name="Bonito G."/>
        </authorList>
    </citation>
    <scope>NUCLEOTIDE SEQUENCE</scope>
    <source>
        <strain evidence="10">MES-2147</strain>
    </source>
</reference>
<sequence>MVVCGQDISDMEWSHHFKTSPLVKAETLEHTHIPHARQVPDGFSPESSKLSTQPSERKKKISSSLDPGSHFHDHSTYNYPTQQQYQPMSSHPVQLPPGHNHKHGSHSIPSSEQDQSFQQQQRLHRNLQQSNQTHQEHERVLSSGGDGSLSIVSPGEGHDYGQRYLFSPQRIQSHPQHLSGSHPHTQYHQQQSISSSRGTTSDAFAVQKLHQTNRRRTTKDKVSKGEREEVWPPDVESAFMKALEVLPKLGRRKVLVNGKPCGRNELIADFIYQQTNKIRDRKQVSSHIQVLKNTRKNEPAFMRLLMDCADGEDDSILETACVSASHSPVSSPHMRHGRAEHASTGDQTAGPPNIASTASTHGFDNPLSPAAADLESSSFRHHNSQYKHRQKSLAFSRISPDDHPFDTNAQSLYQQSVTTPDSAVSLSSEVGLKDHIIFEQPRRTAPPGYTYNSVSMNWPRDLSKSAGASPADLSYPLWPTAFSLYIQFRVDHTRNKHIDGGDQDGSSTGSYSLDSSSPYEIGKVASESMEVHDLARALDLEHHIGTIDIHQLPPEKFPMLYELYERVGCAFLFFKVGMNLNLDLEGTFENTCLFDSGERRALRCSTVIYSFGAKVLESSEVQQASFVDGRFVHSFEFVNQFFDAFLSGIRNLGTLDEVEAALCNLSLLQIYEELEPPMEGSSPLLVMAFDFERGAGTVAPYRIIDGPDILESLVC</sequence>
<dbReference type="PRINTS" id="PR00065">
    <property type="entry name" value="TEADOMAIN"/>
</dbReference>
<feature type="compositionally biased region" description="Polar residues" evidence="8">
    <location>
        <begin position="169"/>
        <end position="202"/>
    </location>
</feature>
<dbReference type="PANTHER" id="PTHR11834:SF0">
    <property type="entry name" value="PROTEIN SCALLOPED"/>
    <property type="match status" value="1"/>
</dbReference>
<accession>A0A9P6INV0</accession>
<evidence type="ECO:0000256" key="1">
    <source>
        <dbReference type="ARBA" id="ARBA00004123"/>
    </source>
</evidence>
<comment type="subcellular location">
    <subcellularLocation>
        <location evidence="1">Nucleus</location>
    </subcellularLocation>
</comment>
<organism evidence="10 11">
    <name type="scientific">Modicella reniformis</name>
    <dbReference type="NCBI Taxonomy" id="1440133"/>
    <lineage>
        <taxon>Eukaryota</taxon>
        <taxon>Fungi</taxon>
        <taxon>Fungi incertae sedis</taxon>
        <taxon>Mucoromycota</taxon>
        <taxon>Mortierellomycotina</taxon>
        <taxon>Mortierellomycetes</taxon>
        <taxon>Mortierellales</taxon>
        <taxon>Mortierellaceae</taxon>
        <taxon>Modicella</taxon>
    </lineage>
</organism>
<dbReference type="SMART" id="SM00426">
    <property type="entry name" value="TEA"/>
    <property type="match status" value="1"/>
</dbReference>
<dbReference type="GO" id="GO:0000981">
    <property type="term" value="F:DNA-binding transcription factor activity, RNA polymerase II-specific"/>
    <property type="evidence" value="ECO:0007669"/>
    <property type="project" value="TreeGrafter"/>
</dbReference>
<evidence type="ECO:0000256" key="8">
    <source>
        <dbReference type="SAM" id="MobiDB-lite"/>
    </source>
</evidence>
<dbReference type="PANTHER" id="PTHR11834">
    <property type="entry name" value="TRANSCRIPTIONAL ENHANCER FACTOR TEF RELATED"/>
    <property type="match status" value="1"/>
</dbReference>
<gene>
    <name evidence="10" type="ORF">BGZ65_006159</name>
</gene>
<keyword evidence="6" id="KW-0539">Nucleus</keyword>
<comment type="similarity">
    <text evidence="2">Belongs to the TEC1 family.</text>
</comment>
<keyword evidence="11" id="KW-1185">Reference proteome</keyword>
<dbReference type="InterPro" id="IPR041086">
    <property type="entry name" value="YBD"/>
</dbReference>
<feature type="region of interest" description="Disordered" evidence="8">
    <location>
        <begin position="35"/>
        <end position="228"/>
    </location>
</feature>
<evidence type="ECO:0000256" key="6">
    <source>
        <dbReference type="ARBA" id="ARBA00023242"/>
    </source>
</evidence>
<feature type="compositionally biased region" description="Basic and acidic residues" evidence="8">
    <location>
        <begin position="219"/>
        <end position="228"/>
    </location>
</feature>
<dbReference type="InterPro" id="IPR038096">
    <property type="entry name" value="TEA/ATTS_sf"/>
</dbReference>
<feature type="domain" description="TEA" evidence="9">
    <location>
        <begin position="224"/>
        <end position="298"/>
    </location>
</feature>
<dbReference type="Pfam" id="PF17725">
    <property type="entry name" value="YBD"/>
    <property type="match status" value="1"/>
</dbReference>
<dbReference type="OrthoDB" id="10006572at2759"/>
<dbReference type="GO" id="GO:0005667">
    <property type="term" value="C:transcription regulator complex"/>
    <property type="evidence" value="ECO:0007669"/>
    <property type="project" value="TreeGrafter"/>
</dbReference>
<evidence type="ECO:0000313" key="10">
    <source>
        <dbReference type="EMBL" id="KAF9940766.1"/>
    </source>
</evidence>
<dbReference type="Pfam" id="PF01285">
    <property type="entry name" value="TEA"/>
    <property type="match status" value="1"/>
</dbReference>
<feature type="compositionally biased region" description="Polar residues" evidence="8">
    <location>
        <begin position="45"/>
        <end position="54"/>
    </location>
</feature>
<dbReference type="Proteomes" id="UP000749646">
    <property type="component" value="Unassembled WGS sequence"/>
</dbReference>
<evidence type="ECO:0000256" key="3">
    <source>
        <dbReference type="ARBA" id="ARBA00023015"/>
    </source>
</evidence>
<evidence type="ECO:0000313" key="11">
    <source>
        <dbReference type="Proteomes" id="UP000749646"/>
    </source>
</evidence>
<feature type="DNA-binding region" description="TEA" evidence="7">
    <location>
        <begin position="224"/>
        <end position="298"/>
    </location>
</feature>
<keyword evidence="4" id="KW-0238">DNA-binding</keyword>
<dbReference type="PROSITE" id="PS51088">
    <property type="entry name" value="TEA_2"/>
    <property type="match status" value="1"/>
</dbReference>
<keyword evidence="3" id="KW-0805">Transcription regulation</keyword>